<evidence type="ECO:0000256" key="1">
    <source>
        <dbReference type="PROSITE-ProRule" id="PRU00169"/>
    </source>
</evidence>
<evidence type="ECO:0000313" key="5">
    <source>
        <dbReference type="Proteomes" id="UP000272528"/>
    </source>
</evidence>
<keyword evidence="5" id="KW-1185">Reference proteome</keyword>
<dbReference type="PROSITE" id="PS50110">
    <property type="entry name" value="RESPONSE_REGULATORY"/>
    <property type="match status" value="1"/>
</dbReference>
<organism evidence="4 5">
    <name type="scientific">Paenibacillus albus</name>
    <dbReference type="NCBI Taxonomy" id="2495582"/>
    <lineage>
        <taxon>Bacteria</taxon>
        <taxon>Bacillati</taxon>
        <taxon>Bacillota</taxon>
        <taxon>Bacilli</taxon>
        <taxon>Bacillales</taxon>
        <taxon>Paenibacillaceae</taxon>
        <taxon>Paenibacillus</taxon>
    </lineage>
</organism>
<proteinExistence type="predicted"/>
<gene>
    <name evidence="4" type="ORF">EJC50_21330</name>
</gene>
<dbReference type="Pfam" id="PF00072">
    <property type="entry name" value="Response_reg"/>
    <property type="match status" value="1"/>
</dbReference>
<evidence type="ECO:0000256" key="2">
    <source>
        <dbReference type="SAM" id="Phobius"/>
    </source>
</evidence>
<dbReference type="GO" id="GO:0000160">
    <property type="term" value="P:phosphorelay signal transduction system"/>
    <property type="evidence" value="ECO:0007669"/>
    <property type="project" value="InterPro"/>
</dbReference>
<feature type="transmembrane region" description="Helical" evidence="2">
    <location>
        <begin position="16"/>
        <end position="33"/>
    </location>
</feature>
<protein>
    <submittedName>
        <fullName evidence="4">Response regulator</fullName>
    </submittedName>
</protein>
<dbReference type="EMBL" id="CP034437">
    <property type="protein sequence ID" value="AZN41937.1"/>
    <property type="molecule type" value="Genomic_DNA"/>
</dbReference>
<accession>A0A3S9A855</accession>
<dbReference type="OrthoDB" id="9808843at2"/>
<dbReference type="SMART" id="SM00448">
    <property type="entry name" value="REC"/>
    <property type="match status" value="1"/>
</dbReference>
<dbReference type="Gene3D" id="3.40.50.2300">
    <property type="match status" value="1"/>
</dbReference>
<dbReference type="Proteomes" id="UP000272528">
    <property type="component" value="Chromosome"/>
</dbReference>
<evidence type="ECO:0000313" key="4">
    <source>
        <dbReference type="EMBL" id="AZN41937.1"/>
    </source>
</evidence>
<keyword evidence="1" id="KW-0597">Phosphoprotein</keyword>
<dbReference type="AlphaFoldDB" id="A0A3S9A855"/>
<dbReference type="InterPro" id="IPR001789">
    <property type="entry name" value="Sig_transdc_resp-reg_receiver"/>
</dbReference>
<keyword evidence="2" id="KW-0812">Transmembrane</keyword>
<dbReference type="PANTHER" id="PTHR43228:SF1">
    <property type="entry name" value="TWO-COMPONENT RESPONSE REGULATOR ARR22"/>
    <property type="match status" value="1"/>
</dbReference>
<dbReference type="InterPro" id="IPR052048">
    <property type="entry name" value="ST_Response_Regulator"/>
</dbReference>
<dbReference type="PANTHER" id="PTHR43228">
    <property type="entry name" value="TWO-COMPONENT RESPONSE REGULATOR"/>
    <property type="match status" value="1"/>
</dbReference>
<keyword evidence="2" id="KW-0472">Membrane</keyword>
<evidence type="ECO:0000259" key="3">
    <source>
        <dbReference type="PROSITE" id="PS50110"/>
    </source>
</evidence>
<name>A0A3S9A855_9BACL</name>
<feature type="modified residue" description="4-aspartylphosphate" evidence="1">
    <location>
        <position position="134"/>
    </location>
</feature>
<feature type="domain" description="Response regulatory" evidence="3">
    <location>
        <begin position="85"/>
        <end position="199"/>
    </location>
</feature>
<dbReference type="InterPro" id="IPR011006">
    <property type="entry name" value="CheY-like_superfamily"/>
</dbReference>
<keyword evidence="2" id="KW-1133">Transmembrane helix</keyword>
<sequence length="204" mass="22984">MVRLDAWTLTINYREIPMIYVLILLPIALILFASKVKQKHRENNKPVIERSPLGDVNAQSVPAHRNAPPIQPTISREASGGAEHSLLIVDDQMPIRIMLRELFEQEGLHVYEAANGTSAIEVASRDKVDFILLDLKMPDMDGIEALQEIRRFNQTVQVAMITAFGDPDKLDKAKALGVKSFFTKPFDIESLRSHVLESLQSERV</sequence>
<reference evidence="5" key="1">
    <citation type="submission" date="2018-12" db="EMBL/GenBank/DDBJ databases">
        <title>Genome sequence of Peanibacillus sp.</title>
        <authorList>
            <person name="Subramani G."/>
            <person name="Srinivasan S."/>
            <person name="Kim M.K."/>
        </authorList>
    </citation>
    <scope>NUCLEOTIDE SEQUENCE [LARGE SCALE GENOMIC DNA]</scope>
    <source>
        <strain evidence="5">18JY67-1</strain>
    </source>
</reference>
<dbReference type="KEGG" id="palb:EJC50_21330"/>
<dbReference type="SUPFAM" id="SSF52172">
    <property type="entry name" value="CheY-like"/>
    <property type="match status" value="1"/>
</dbReference>